<dbReference type="SUPFAM" id="SSF53448">
    <property type="entry name" value="Nucleotide-diphospho-sugar transferases"/>
    <property type="match status" value="1"/>
</dbReference>
<dbReference type="CDD" id="cd00761">
    <property type="entry name" value="Glyco_tranf_GTA_type"/>
    <property type="match status" value="1"/>
</dbReference>
<keyword evidence="2" id="KW-1185">Reference proteome</keyword>
<evidence type="ECO:0008006" key="3">
    <source>
        <dbReference type="Google" id="ProtNLM"/>
    </source>
</evidence>
<dbReference type="EMBL" id="ONZG01000017">
    <property type="protein sequence ID" value="SPJ31153.1"/>
    <property type="molecule type" value="Genomic_DNA"/>
</dbReference>
<reference evidence="2" key="1">
    <citation type="submission" date="2018-03" db="EMBL/GenBank/DDBJ databases">
        <authorList>
            <person name="Rodrigo-Torres L."/>
            <person name="Arahal R. D."/>
            <person name="Lucena T."/>
        </authorList>
    </citation>
    <scope>NUCLEOTIDE SEQUENCE [LARGE SCALE GENOMIC DNA]</scope>
    <source>
        <strain evidence="2">CECT 7615</strain>
    </source>
</reference>
<accession>A0A2R8CFC8</accession>
<evidence type="ECO:0000313" key="1">
    <source>
        <dbReference type="EMBL" id="SPJ31153.1"/>
    </source>
</evidence>
<dbReference type="Proteomes" id="UP000244898">
    <property type="component" value="Unassembled WGS sequence"/>
</dbReference>
<dbReference type="Gene3D" id="3.90.550.10">
    <property type="entry name" value="Spore Coat Polysaccharide Biosynthesis Protein SpsA, Chain A"/>
    <property type="match status" value="1"/>
</dbReference>
<dbReference type="RefSeq" id="WP_165821513.1">
    <property type="nucleotide sequence ID" value="NZ_ONZG01000017.1"/>
</dbReference>
<gene>
    <name evidence="1" type="ORF">TRM7615_04694</name>
</gene>
<organism evidence="1 2">
    <name type="scientific">Falsiruegeria mediterranea M17</name>
    <dbReference type="NCBI Taxonomy" id="1200281"/>
    <lineage>
        <taxon>Bacteria</taxon>
        <taxon>Pseudomonadati</taxon>
        <taxon>Pseudomonadota</taxon>
        <taxon>Alphaproteobacteria</taxon>
        <taxon>Rhodobacterales</taxon>
        <taxon>Roseobacteraceae</taxon>
        <taxon>Falsiruegeria</taxon>
    </lineage>
</organism>
<evidence type="ECO:0000313" key="2">
    <source>
        <dbReference type="Proteomes" id="UP000244898"/>
    </source>
</evidence>
<proteinExistence type="predicted"/>
<name>A0A2R8CFC8_9RHOB</name>
<dbReference type="AlphaFoldDB" id="A0A2R8CFC8"/>
<sequence>MIPVTIGVATTGRASVLRQMLDHLSTLSDLPDKVVLSIATPDDFEGPAPDDMPFEMVVLTSPKGSSAQRNTILKQAVDGEIVLFLDDDFLIMDGYVTELRRVFGQDPSILIATGHVLADGARGPGLTFSEARNILRQANGPQSAQPVGTRSGYGCNMAVRVTAPPELFDETLPLYGWLEDLDLSRRVSRRGRVVRADGLQGVHLGVKRGRTSGVRLGYSQIANPVYMLGKGTLGWRHALRLMSRNIAANMFGAIKPPPYLDRRGRLKGNLIALGDVLRRRSDPNRILELH</sequence>
<dbReference type="Pfam" id="PF13641">
    <property type="entry name" value="Glyco_tranf_2_3"/>
    <property type="match status" value="1"/>
</dbReference>
<protein>
    <recommendedName>
        <fullName evidence="3">Glycosyltransferase 2-like domain-containing protein</fullName>
    </recommendedName>
</protein>
<dbReference type="InterPro" id="IPR029044">
    <property type="entry name" value="Nucleotide-diphossugar_trans"/>
</dbReference>